<dbReference type="OMA" id="VKNNDQW"/>
<evidence type="ECO:0000256" key="1">
    <source>
        <dbReference type="ARBA" id="ARBA00022737"/>
    </source>
</evidence>
<feature type="repeat" description="ANK" evidence="3">
    <location>
        <begin position="336"/>
        <end position="368"/>
    </location>
</feature>
<feature type="repeat" description="ANK" evidence="3">
    <location>
        <begin position="678"/>
        <end position="710"/>
    </location>
</feature>
<dbReference type="PANTHER" id="PTHR24198:SF165">
    <property type="entry name" value="ANKYRIN REPEAT-CONTAINING PROTEIN-RELATED"/>
    <property type="match status" value="1"/>
</dbReference>
<evidence type="ECO:0000313" key="5">
    <source>
        <dbReference type="Proteomes" id="UP000002668"/>
    </source>
</evidence>
<dbReference type="PANTHER" id="PTHR24198">
    <property type="entry name" value="ANKYRIN REPEAT AND PROTEIN KINASE DOMAIN-CONTAINING PROTEIN"/>
    <property type="match status" value="1"/>
</dbReference>
<gene>
    <name evidence="4" type="ORF">LEMA_P052530.1</name>
</gene>
<sequence>MGTTIPDSLVIETLQSQEVTACELEDSHFQLPIRSSHGKMYPVIFEEEILRSKGSTVRADVDNNDLTGSWEKINISFHHQPHHFSEGESIPSKRASWPLMEDHDKFYDNIIAGDFAAIEAALDVHTNLERENDDGITPLVLSIIHSQFDIIRLLLEKGAEVDHPVDGVPPIVHAVENANKGPRVMQLLMDHGADPRIVSGRDNLNALHWATVFDTVDAVNFLAGIGLDLNSICSMGRTPLTLAAERGHTTIVKLLLAKGAELAKQSYNGGTALTWAANYGHLDTVKYLLEEGLDVNHLDSAGLTALWVASNAGHVQTVEFLISKGADINCVSIDPKGITPVSTSARSGRTDVVRALLRNGADLELPDHAGIRTLEATMTAGHMDTVKVLLEDLGSPGYPKDSLALQIAMADTRNCAVSLMAACSLVFPHVQPRPKEQGDVAWIDWVLQLGGNLVRPKAISIMLHVALTSQDGKVVEELLRLGADPNMFLPGRRGQTPLAIAIGLCDIDLVGKLLMHGADPVGRVDRYAEDDETALQQAVVVMGDGKDIHDKAAIVNLLLTDKRCKVNQGESTRYTAFSMTLRQAGDWEDGIVKDLALRMADVSSDVNSERTSTGSTLMHVAVNRKCRGMIDVLLAKGADINAKDDMGLTPFLCICFSSTTMLPFLVERGADPSAKDEQGHSGLHIASMTGRIENMQYLLDIGLNIEDTTSDGHTPLLTALTSDQEDAALWLIDHGASTSITSCHGQRTILHHAARRHMNRVVASLLSTTHSTNHSATINLRDDMGQTPLSLACSTTDSQALARSPHALHALLSTLLSHGADPQSQDNTSTTPLHHALRTANDPAALLLLTSTPNLSLPTADGTTLLHLAAKHRCIRCTRFLLSHGANIDARDANGATPLSTCACTLSAVLLLDAGADIEHRDDRGWTPLRSALESGCLRMFDVLLQRGADLGAREVEEMGGLDVLGRVRRVGWEDGRRIQVYLGVLAGVREDARVEGAGRGRGKSLFGVGEVVG</sequence>
<feature type="repeat" description="ANK" evidence="3">
    <location>
        <begin position="784"/>
        <end position="827"/>
    </location>
</feature>
<accession>E4ZMU4</accession>
<proteinExistence type="predicted"/>
<dbReference type="STRING" id="985895.E4ZMU4"/>
<keyword evidence="2 3" id="KW-0040">ANK repeat</keyword>
<evidence type="ECO:0000256" key="3">
    <source>
        <dbReference type="PROSITE-ProRule" id="PRU00023"/>
    </source>
</evidence>
<reference evidence="5" key="1">
    <citation type="journal article" date="2011" name="Nat. Commun.">
        <title>Effector diversification within compartments of the Leptosphaeria maculans genome affected by Repeat-Induced Point mutations.</title>
        <authorList>
            <person name="Rouxel T."/>
            <person name="Grandaubert J."/>
            <person name="Hane J.K."/>
            <person name="Hoede C."/>
            <person name="van de Wouw A.P."/>
            <person name="Couloux A."/>
            <person name="Dominguez V."/>
            <person name="Anthouard V."/>
            <person name="Bally P."/>
            <person name="Bourras S."/>
            <person name="Cozijnsen A.J."/>
            <person name="Ciuffetti L.M."/>
            <person name="Degrave A."/>
            <person name="Dilmaghani A."/>
            <person name="Duret L."/>
            <person name="Fudal I."/>
            <person name="Goodwin S.B."/>
            <person name="Gout L."/>
            <person name="Glaser N."/>
            <person name="Linglin J."/>
            <person name="Kema G.H.J."/>
            <person name="Lapalu N."/>
            <person name="Lawrence C.B."/>
            <person name="May K."/>
            <person name="Meyer M."/>
            <person name="Ollivier B."/>
            <person name="Poulain J."/>
            <person name="Schoch C.L."/>
            <person name="Simon A."/>
            <person name="Spatafora J.W."/>
            <person name="Stachowiak A."/>
            <person name="Turgeon B.G."/>
            <person name="Tyler B.M."/>
            <person name="Vincent D."/>
            <person name="Weissenbach J."/>
            <person name="Amselem J."/>
            <person name="Quesneville H."/>
            <person name="Oliver R.P."/>
            <person name="Wincker P."/>
            <person name="Balesdent M.-H."/>
            <person name="Howlett B.J."/>
        </authorList>
    </citation>
    <scope>NUCLEOTIDE SEQUENCE [LARGE SCALE GENOMIC DNA]</scope>
    <source>
        <strain evidence="5">JN3 / isolate v23.1.3 / race Av1-4-5-6-7-8</strain>
    </source>
</reference>
<feature type="repeat" description="ANK" evidence="3">
    <location>
        <begin position="235"/>
        <end position="267"/>
    </location>
</feature>
<dbReference type="EMBL" id="FP929094">
    <property type="protein sequence ID" value="CBX92547.1"/>
    <property type="molecule type" value="Genomic_DNA"/>
</dbReference>
<keyword evidence="1" id="KW-0677">Repeat</keyword>
<dbReference type="PROSITE" id="PS50088">
    <property type="entry name" value="ANK_REPEAT"/>
    <property type="match status" value="11"/>
</dbReference>
<feature type="repeat" description="ANK" evidence="3">
    <location>
        <begin position="301"/>
        <end position="333"/>
    </location>
</feature>
<dbReference type="Proteomes" id="UP000002668">
    <property type="component" value="Genome"/>
</dbReference>
<evidence type="ECO:0000256" key="2">
    <source>
        <dbReference type="ARBA" id="ARBA00023043"/>
    </source>
</evidence>
<name>E4ZMU4_LEPMJ</name>
<dbReference type="HOGENOM" id="CLU_297189_0_0_1"/>
<dbReference type="SMART" id="SM00248">
    <property type="entry name" value="ANK"/>
    <property type="match status" value="20"/>
</dbReference>
<dbReference type="GeneID" id="13285036"/>
<dbReference type="Pfam" id="PF12796">
    <property type="entry name" value="Ank_2"/>
    <property type="match status" value="4"/>
</dbReference>
<feature type="repeat" description="ANK" evidence="3">
    <location>
        <begin position="924"/>
        <end position="956"/>
    </location>
</feature>
<dbReference type="InParanoid" id="E4ZMU4"/>
<dbReference type="InterPro" id="IPR002110">
    <property type="entry name" value="Ankyrin_rpt"/>
</dbReference>
<feature type="repeat" description="ANK" evidence="3">
    <location>
        <begin position="711"/>
        <end position="743"/>
    </location>
</feature>
<feature type="repeat" description="ANK" evidence="3">
    <location>
        <begin position="613"/>
        <end position="645"/>
    </location>
</feature>
<dbReference type="OrthoDB" id="3673852at2759"/>
<dbReference type="VEuPathDB" id="FungiDB:LEMA_P052530.1"/>
<feature type="repeat" description="ANK" evidence="3">
    <location>
        <begin position="134"/>
        <end position="166"/>
    </location>
</feature>
<dbReference type="InterPro" id="IPR036770">
    <property type="entry name" value="Ankyrin_rpt-contain_sf"/>
</dbReference>
<dbReference type="PRINTS" id="PR01415">
    <property type="entry name" value="ANKYRIN"/>
</dbReference>
<dbReference type="eggNOG" id="KOG4177">
    <property type="taxonomic scope" value="Eukaryota"/>
</dbReference>
<dbReference type="Pfam" id="PF00023">
    <property type="entry name" value="Ank"/>
    <property type="match status" value="3"/>
</dbReference>
<dbReference type="Gene3D" id="1.25.40.20">
    <property type="entry name" value="Ankyrin repeat-containing domain"/>
    <property type="match status" value="5"/>
</dbReference>
<feature type="repeat" description="ANK" evidence="3">
    <location>
        <begin position="268"/>
        <end position="300"/>
    </location>
</feature>
<keyword evidence="5" id="KW-1185">Reference proteome</keyword>
<organism evidence="5">
    <name type="scientific">Leptosphaeria maculans (strain JN3 / isolate v23.1.3 / race Av1-4-5-6-7-8)</name>
    <name type="common">Blackleg fungus</name>
    <name type="synonym">Phoma lingam</name>
    <dbReference type="NCBI Taxonomy" id="985895"/>
    <lineage>
        <taxon>Eukaryota</taxon>
        <taxon>Fungi</taxon>
        <taxon>Dikarya</taxon>
        <taxon>Ascomycota</taxon>
        <taxon>Pezizomycotina</taxon>
        <taxon>Dothideomycetes</taxon>
        <taxon>Pleosporomycetidae</taxon>
        <taxon>Pleosporales</taxon>
        <taxon>Pleosporineae</taxon>
        <taxon>Leptosphaeriaceae</taxon>
        <taxon>Plenodomus</taxon>
        <taxon>Plenodomus lingam/Leptosphaeria maculans species complex</taxon>
    </lineage>
</organism>
<evidence type="ECO:0000313" key="4">
    <source>
        <dbReference type="EMBL" id="CBX92547.1"/>
    </source>
</evidence>
<dbReference type="PROSITE" id="PS50297">
    <property type="entry name" value="ANK_REP_REGION"/>
    <property type="match status" value="9"/>
</dbReference>
<protein>
    <submittedName>
        <fullName evidence="4">Uncharacterized protein</fullName>
    </submittedName>
</protein>
<dbReference type="SUPFAM" id="SSF48403">
    <property type="entry name" value="Ankyrin repeat"/>
    <property type="match status" value="4"/>
</dbReference>
<feature type="repeat" description="ANK" evidence="3">
    <location>
        <begin position="861"/>
        <end position="893"/>
    </location>
</feature>
<dbReference type="AlphaFoldDB" id="E4ZMU4"/>